<dbReference type="PANTHER" id="PTHR12175:SF1">
    <property type="entry name" value="PITH DOMAIN-CONTAINING PROTEIN 1"/>
    <property type="match status" value="1"/>
</dbReference>
<keyword evidence="5" id="KW-1185">Reference proteome</keyword>
<gene>
    <name evidence="4" type="ORF">BOTBODRAFT_33501</name>
</gene>
<evidence type="ECO:0000259" key="3">
    <source>
        <dbReference type="PROSITE" id="PS51532"/>
    </source>
</evidence>
<sequence>MSCRDEHDHDRHGEGHSHGHGHGDGDHDHDHDHGISDVQPNSLFSKIDLPNVSVLNSDHPAQNAIKPWSSRLDENTYIESDADDQLIIRIPFTGSVKIRSILIKSGPEAHTPSKISAFVNLDILDFDDAESKQPAQEFDIVQSREVGEYAVNSKFSRAQTLTLFIPSAQGADTARIYFIGILGEFTQLTEQPLISIYEANANPADHEKIKGTGGPSFDFSY</sequence>
<dbReference type="InParanoid" id="A0A067MCJ8"/>
<feature type="compositionally biased region" description="Basic and acidic residues" evidence="2">
    <location>
        <begin position="1"/>
        <end position="35"/>
    </location>
</feature>
<dbReference type="PROSITE" id="PS51532">
    <property type="entry name" value="PITH"/>
    <property type="match status" value="1"/>
</dbReference>
<dbReference type="InterPro" id="IPR010400">
    <property type="entry name" value="PITH_dom"/>
</dbReference>
<dbReference type="PANTHER" id="PTHR12175">
    <property type="entry name" value="AD039 HT014 THIOREDOXIN FAMILY TRP26"/>
    <property type="match status" value="1"/>
</dbReference>
<dbReference type="HOGENOM" id="CLU_072377_2_0_1"/>
<comment type="similarity">
    <text evidence="1">Belongs to the PITHD1 family.</text>
</comment>
<evidence type="ECO:0000313" key="4">
    <source>
        <dbReference type="EMBL" id="KDQ13483.1"/>
    </source>
</evidence>
<dbReference type="GO" id="GO:0005737">
    <property type="term" value="C:cytoplasm"/>
    <property type="evidence" value="ECO:0007669"/>
    <property type="project" value="UniProtKB-ARBA"/>
</dbReference>
<dbReference type="InterPro" id="IPR008979">
    <property type="entry name" value="Galactose-bd-like_sf"/>
</dbReference>
<evidence type="ECO:0000256" key="1">
    <source>
        <dbReference type="ARBA" id="ARBA00025788"/>
    </source>
</evidence>
<accession>A0A067MCJ8</accession>
<dbReference type="InterPro" id="IPR037047">
    <property type="entry name" value="PITH_dom_sf"/>
</dbReference>
<protein>
    <recommendedName>
        <fullName evidence="3">PITH domain-containing protein</fullName>
    </recommendedName>
</protein>
<dbReference type="Gene3D" id="2.60.120.470">
    <property type="entry name" value="PITH domain"/>
    <property type="match status" value="1"/>
</dbReference>
<dbReference type="AlphaFoldDB" id="A0A067MCJ8"/>
<dbReference type="InterPro" id="IPR045099">
    <property type="entry name" value="PITH1-like"/>
</dbReference>
<feature type="region of interest" description="Disordered" evidence="2">
    <location>
        <begin position="1"/>
        <end position="41"/>
    </location>
</feature>
<evidence type="ECO:0000313" key="5">
    <source>
        <dbReference type="Proteomes" id="UP000027195"/>
    </source>
</evidence>
<dbReference type="Proteomes" id="UP000027195">
    <property type="component" value="Unassembled WGS sequence"/>
</dbReference>
<dbReference type="SUPFAM" id="SSF49785">
    <property type="entry name" value="Galactose-binding domain-like"/>
    <property type="match status" value="1"/>
</dbReference>
<proteinExistence type="inferred from homology"/>
<dbReference type="FunCoup" id="A0A067MCJ8">
    <property type="interactions" value="560"/>
</dbReference>
<organism evidence="4 5">
    <name type="scientific">Botryobasidium botryosum (strain FD-172 SS1)</name>
    <dbReference type="NCBI Taxonomy" id="930990"/>
    <lineage>
        <taxon>Eukaryota</taxon>
        <taxon>Fungi</taxon>
        <taxon>Dikarya</taxon>
        <taxon>Basidiomycota</taxon>
        <taxon>Agaricomycotina</taxon>
        <taxon>Agaricomycetes</taxon>
        <taxon>Cantharellales</taxon>
        <taxon>Botryobasidiaceae</taxon>
        <taxon>Botryobasidium</taxon>
    </lineage>
</organism>
<dbReference type="Pfam" id="PF06201">
    <property type="entry name" value="PITH"/>
    <property type="match status" value="1"/>
</dbReference>
<reference evidence="5" key="1">
    <citation type="journal article" date="2014" name="Proc. Natl. Acad. Sci. U.S.A.">
        <title>Extensive sampling of basidiomycete genomes demonstrates inadequacy of the white-rot/brown-rot paradigm for wood decay fungi.</title>
        <authorList>
            <person name="Riley R."/>
            <person name="Salamov A.A."/>
            <person name="Brown D.W."/>
            <person name="Nagy L.G."/>
            <person name="Floudas D."/>
            <person name="Held B.W."/>
            <person name="Levasseur A."/>
            <person name="Lombard V."/>
            <person name="Morin E."/>
            <person name="Otillar R."/>
            <person name="Lindquist E.A."/>
            <person name="Sun H."/>
            <person name="LaButti K.M."/>
            <person name="Schmutz J."/>
            <person name="Jabbour D."/>
            <person name="Luo H."/>
            <person name="Baker S.E."/>
            <person name="Pisabarro A.G."/>
            <person name="Walton J.D."/>
            <person name="Blanchette R.A."/>
            <person name="Henrissat B."/>
            <person name="Martin F."/>
            <person name="Cullen D."/>
            <person name="Hibbett D.S."/>
            <person name="Grigoriev I.V."/>
        </authorList>
    </citation>
    <scope>NUCLEOTIDE SEQUENCE [LARGE SCALE GENOMIC DNA]</scope>
    <source>
        <strain evidence="5">FD-172 SS1</strain>
    </source>
</reference>
<name>A0A067MCJ8_BOTB1</name>
<dbReference type="OrthoDB" id="2635at2759"/>
<dbReference type="GO" id="GO:0005634">
    <property type="term" value="C:nucleus"/>
    <property type="evidence" value="ECO:0007669"/>
    <property type="project" value="TreeGrafter"/>
</dbReference>
<dbReference type="EMBL" id="KL198043">
    <property type="protein sequence ID" value="KDQ13483.1"/>
    <property type="molecule type" value="Genomic_DNA"/>
</dbReference>
<evidence type="ECO:0000256" key="2">
    <source>
        <dbReference type="SAM" id="MobiDB-lite"/>
    </source>
</evidence>
<feature type="domain" description="PITH" evidence="3">
    <location>
        <begin position="32"/>
        <end position="201"/>
    </location>
</feature>